<proteinExistence type="predicted"/>
<dbReference type="AlphaFoldDB" id="A0A9N9JS29"/>
<organism evidence="1 2">
    <name type="scientific">Cetraspora pellucida</name>
    <dbReference type="NCBI Taxonomy" id="1433469"/>
    <lineage>
        <taxon>Eukaryota</taxon>
        <taxon>Fungi</taxon>
        <taxon>Fungi incertae sedis</taxon>
        <taxon>Mucoromycota</taxon>
        <taxon>Glomeromycotina</taxon>
        <taxon>Glomeromycetes</taxon>
        <taxon>Diversisporales</taxon>
        <taxon>Gigasporaceae</taxon>
        <taxon>Cetraspora</taxon>
    </lineage>
</organism>
<dbReference type="OrthoDB" id="2439493at2759"/>
<dbReference type="EMBL" id="CAJVQA010027970">
    <property type="protein sequence ID" value="CAG8793329.1"/>
    <property type="molecule type" value="Genomic_DNA"/>
</dbReference>
<dbReference type="Proteomes" id="UP000789759">
    <property type="component" value="Unassembled WGS sequence"/>
</dbReference>
<keyword evidence="2" id="KW-1185">Reference proteome</keyword>
<sequence>VSSKTISKARAYCNINSPESLMHNKSTITRVHISPDPTRLLILEIKRELKQRGLSYNADKNKTNLISLLKENIQQKTSNMIKETVKEILKSFFHTNDENKSERYTSKEMLQDLQQREQIEKLETEEIPNLKMIEN</sequence>
<comment type="caution">
    <text evidence="1">The sequence shown here is derived from an EMBL/GenBank/DDBJ whole genome shotgun (WGS) entry which is preliminary data.</text>
</comment>
<gene>
    <name evidence="1" type="ORF">CPELLU_LOCUS17158</name>
</gene>
<feature type="non-terminal residue" evidence="1">
    <location>
        <position position="135"/>
    </location>
</feature>
<evidence type="ECO:0000313" key="2">
    <source>
        <dbReference type="Proteomes" id="UP000789759"/>
    </source>
</evidence>
<name>A0A9N9JS29_9GLOM</name>
<protein>
    <submittedName>
        <fullName evidence="1">15866_t:CDS:1</fullName>
    </submittedName>
</protein>
<reference evidence="1" key="1">
    <citation type="submission" date="2021-06" db="EMBL/GenBank/DDBJ databases">
        <authorList>
            <person name="Kallberg Y."/>
            <person name="Tangrot J."/>
            <person name="Rosling A."/>
        </authorList>
    </citation>
    <scope>NUCLEOTIDE SEQUENCE</scope>
    <source>
        <strain evidence="1">FL966</strain>
    </source>
</reference>
<accession>A0A9N9JS29</accession>
<evidence type="ECO:0000313" key="1">
    <source>
        <dbReference type="EMBL" id="CAG8793329.1"/>
    </source>
</evidence>